<gene>
    <name evidence="5" type="ORF">BP5553_02684</name>
</gene>
<evidence type="ECO:0000313" key="5">
    <source>
        <dbReference type="EMBL" id="RDL38344.1"/>
    </source>
</evidence>
<feature type="transmembrane region" description="Helical" evidence="3">
    <location>
        <begin position="224"/>
        <end position="245"/>
    </location>
</feature>
<evidence type="ECO:0000256" key="1">
    <source>
        <dbReference type="ARBA" id="ARBA00022679"/>
    </source>
</evidence>
<evidence type="ECO:0000313" key="6">
    <source>
        <dbReference type="Proteomes" id="UP000254866"/>
    </source>
</evidence>
<dbReference type="RefSeq" id="XP_031871000.1">
    <property type="nucleotide sequence ID" value="XM_032011307.1"/>
</dbReference>
<dbReference type="AlphaFoldDB" id="A0A370TS57"/>
<keyword evidence="1" id="KW-0808">Transferase</keyword>
<keyword evidence="3" id="KW-1133">Transmembrane helix</keyword>
<dbReference type="STRING" id="2656787.A0A370TS57"/>
<evidence type="ECO:0000259" key="4">
    <source>
        <dbReference type="Pfam" id="PF13847"/>
    </source>
</evidence>
<sequence length="301" mass="32937">MEQDQTPSEKPGHPPAQAILHELQTAKNSAAHLLPKLQSIKESNPRLMLLDVGAGSGTISVSFAKLIPSGHVTSINLSPNILPRARAVAEMAGVKNIEFQPVSVYKLPFADETFDITFCHQVLVHIGTPWDALREMLRVTKRGGIVAAREGDYETECVWPKLPELCNFHKLMAGFMSAGGGTPTAGRQLLSWALKVGVERSQITLGYSTSSYNTPSDRKTCCRFQFSTLLLVAAIMALMAVFSLAQGLCDQLRGGSLREKALKFGLGTKNDFEEMAKAWEEWAKRDDASLAMLHGEILVQK</sequence>
<keyword evidence="3" id="KW-0812">Transmembrane</keyword>
<dbReference type="SUPFAM" id="SSF53335">
    <property type="entry name" value="S-adenosyl-L-methionine-dependent methyltransferases"/>
    <property type="match status" value="1"/>
</dbReference>
<reference evidence="5 6" key="1">
    <citation type="journal article" date="2018" name="IMA Fungus">
        <title>IMA Genome-F 9: Draft genome sequence of Annulohypoxylon stygium, Aspergillus mulundensis, Berkeleyomyces basicola (syn. Thielaviopsis basicola), Ceratocystis smalleyi, two Cercospora beticola strains, Coleophoma cylindrospora, Fusarium fracticaudum, Phialophora cf. hyalina, and Morchella septimelata.</title>
        <authorList>
            <person name="Wingfield B.D."/>
            <person name="Bills G.F."/>
            <person name="Dong Y."/>
            <person name="Huang W."/>
            <person name="Nel W.J."/>
            <person name="Swalarsk-Parry B.S."/>
            <person name="Vaghefi N."/>
            <person name="Wilken P.M."/>
            <person name="An Z."/>
            <person name="de Beer Z.W."/>
            <person name="De Vos L."/>
            <person name="Chen L."/>
            <person name="Duong T.A."/>
            <person name="Gao Y."/>
            <person name="Hammerbacher A."/>
            <person name="Kikkert J.R."/>
            <person name="Li Y."/>
            <person name="Li H."/>
            <person name="Li K."/>
            <person name="Li Q."/>
            <person name="Liu X."/>
            <person name="Ma X."/>
            <person name="Naidoo K."/>
            <person name="Pethybridge S.J."/>
            <person name="Sun J."/>
            <person name="Steenkamp E.T."/>
            <person name="van der Nest M.A."/>
            <person name="van Wyk S."/>
            <person name="Wingfield M.J."/>
            <person name="Xiong C."/>
            <person name="Yue Q."/>
            <person name="Zhang X."/>
        </authorList>
    </citation>
    <scope>NUCLEOTIDE SEQUENCE [LARGE SCALE GENOMIC DNA]</scope>
    <source>
        <strain evidence="5 6">BP 5553</strain>
    </source>
</reference>
<dbReference type="PANTHER" id="PTHR44068">
    <property type="entry name" value="ZGC:194242"/>
    <property type="match status" value="1"/>
</dbReference>
<proteinExistence type="inferred from homology"/>
<accession>A0A370TS57</accession>
<dbReference type="GO" id="GO:0003838">
    <property type="term" value="F:sterol 24-C-methyltransferase activity"/>
    <property type="evidence" value="ECO:0007669"/>
    <property type="project" value="TreeGrafter"/>
</dbReference>
<dbReference type="InterPro" id="IPR050447">
    <property type="entry name" value="Erg6_SMT_methyltransf"/>
</dbReference>
<dbReference type="Pfam" id="PF13847">
    <property type="entry name" value="Methyltransf_31"/>
    <property type="match status" value="1"/>
</dbReference>
<keyword evidence="3" id="KW-0472">Membrane</keyword>
<dbReference type="CDD" id="cd02440">
    <property type="entry name" value="AdoMet_MTases"/>
    <property type="match status" value="1"/>
</dbReference>
<dbReference type="GO" id="GO:0016126">
    <property type="term" value="P:sterol biosynthetic process"/>
    <property type="evidence" value="ECO:0007669"/>
    <property type="project" value="TreeGrafter"/>
</dbReference>
<organism evidence="5 6">
    <name type="scientific">Venustampulla echinocandica</name>
    <dbReference type="NCBI Taxonomy" id="2656787"/>
    <lineage>
        <taxon>Eukaryota</taxon>
        <taxon>Fungi</taxon>
        <taxon>Dikarya</taxon>
        <taxon>Ascomycota</taxon>
        <taxon>Pezizomycotina</taxon>
        <taxon>Leotiomycetes</taxon>
        <taxon>Helotiales</taxon>
        <taxon>Pleuroascaceae</taxon>
        <taxon>Venustampulla</taxon>
    </lineage>
</organism>
<dbReference type="InterPro" id="IPR025714">
    <property type="entry name" value="Methyltranfer_dom"/>
</dbReference>
<dbReference type="GeneID" id="43595533"/>
<dbReference type="InterPro" id="IPR029063">
    <property type="entry name" value="SAM-dependent_MTases_sf"/>
</dbReference>
<dbReference type="PANTHER" id="PTHR44068:SF1">
    <property type="entry name" value="HYPOTHETICAL LOC100005854"/>
    <property type="match status" value="1"/>
</dbReference>
<feature type="domain" description="Methyltransferase" evidence="4">
    <location>
        <begin position="48"/>
        <end position="158"/>
    </location>
</feature>
<comment type="similarity">
    <text evidence="2">Belongs to the class I-like SAM-binding methyltransferase superfamily. Erg6/SMT family.</text>
</comment>
<evidence type="ECO:0000256" key="3">
    <source>
        <dbReference type="SAM" id="Phobius"/>
    </source>
</evidence>
<comment type="caution">
    <text evidence="5">The sequence shown here is derived from an EMBL/GenBank/DDBJ whole genome shotgun (WGS) entry which is preliminary data.</text>
</comment>
<dbReference type="GO" id="GO:0005783">
    <property type="term" value="C:endoplasmic reticulum"/>
    <property type="evidence" value="ECO:0007669"/>
    <property type="project" value="TreeGrafter"/>
</dbReference>
<dbReference type="Gene3D" id="3.40.50.150">
    <property type="entry name" value="Vaccinia Virus protein VP39"/>
    <property type="match status" value="1"/>
</dbReference>
<dbReference type="OrthoDB" id="10017101at2759"/>
<name>A0A370TS57_9HELO</name>
<evidence type="ECO:0000256" key="2">
    <source>
        <dbReference type="ARBA" id="ARBA00038188"/>
    </source>
</evidence>
<keyword evidence="6" id="KW-1185">Reference proteome</keyword>
<dbReference type="Proteomes" id="UP000254866">
    <property type="component" value="Unassembled WGS sequence"/>
</dbReference>
<protein>
    <recommendedName>
        <fullName evidence="4">Methyltransferase domain-containing protein</fullName>
    </recommendedName>
</protein>
<dbReference type="EMBL" id="NPIC01000002">
    <property type="protein sequence ID" value="RDL38344.1"/>
    <property type="molecule type" value="Genomic_DNA"/>
</dbReference>